<keyword evidence="11" id="KW-1208">Phospholipid metabolism</keyword>
<keyword evidence="10" id="KW-0594">Phospholipid biosynthesis</keyword>
<feature type="compositionally biased region" description="Polar residues" evidence="12">
    <location>
        <begin position="1"/>
        <end position="16"/>
    </location>
</feature>
<evidence type="ECO:0000256" key="11">
    <source>
        <dbReference type="ARBA" id="ARBA00023264"/>
    </source>
</evidence>
<dbReference type="GO" id="GO:0016301">
    <property type="term" value="F:kinase activity"/>
    <property type="evidence" value="ECO:0007669"/>
    <property type="project" value="UniProtKB-KW"/>
</dbReference>
<evidence type="ECO:0000256" key="10">
    <source>
        <dbReference type="ARBA" id="ARBA00023209"/>
    </source>
</evidence>
<name>A0ABD5RUR1_9EURY</name>
<evidence type="ECO:0000313" key="14">
    <source>
        <dbReference type="EMBL" id="MFC6723149.1"/>
    </source>
</evidence>
<comment type="cofactor">
    <cofactor evidence="1">
        <name>Mg(2+)</name>
        <dbReference type="ChEBI" id="CHEBI:18420"/>
    </cofactor>
</comment>
<keyword evidence="5" id="KW-0547">Nucleotide-binding</keyword>
<dbReference type="PANTHER" id="PTHR12358:SF106">
    <property type="entry name" value="LIPID KINASE YEGS"/>
    <property type="match status" value="1"/>
</dbReference>
<evidence type="ECO:0000256" key="7">
    <source>
        <dbReference type="ARBA" id="ARBA00022840"/>
    </source>
</evidence>
<dbReference type="NCBIfam" id="TIGR00147">
    <property type="entry name" value="YegS/Rv2252/BmrU family lipid kinase"/>
    <property type="match status" value="1"/>
</dbReference>
<gene>
    <name evidence="14" type="ORF">ACFQE1_01830</name>
</gene>
<comment type="caution">
    <text evidence="14">The sequence shown here is derived from an EMBL/GenBank/DDBJ whole genome shotgun (WGS) entry which is preliminary data.</text>
</comment>
<dbReference type="AlphaFoldDB" id="A0ABD5RUR1"/>
<dbReference type="Proteomes" id="UP001596328">
    <property type="component" value="Unassembled WGS sequence"/>
</dbReference>
<keyword evidence="6 14" id="KW-0418">Kinase</keyword>
<dbReference type="GO" id="GO:0008654">
    <property type="term" value="P:phospholipid biosynthetic process"/>
    <property type="evidence" value="ECO:0007669"/>
    <property type="project" value="UniProtKB-KW"/>
</dbReference>
<dbReference type="Pfam" id="PF19279">
    <property type="entry name" value="YegS_C"/>
    <property type="match status" value="1"/>
</dbReference>
<keyword evidence="9" id="KW-0443">Lipid metabolism</keyword>
<evidence type="ECO:0000256" key="8">
    <source>
        <dbReference type="ARBA" id="ARBA00022842"/>
    </source>
</evidence>
<dbReference type="Gene3D" id="3.40.50.10330">
    <property type="entry name" value="Probable inorganic polyphosphate/atp-NAD kinase, domain 1"/>
    <property type="match status" value="1"/>
</dbReference>
<accession>A0ABD5RUR1</accession>
<evidence type="ECO:0000256" key="4">
    <source>
        <dbReference type="ARBA" id="ARBA00022723"/>
    </source>
</evidence>
<evidence type="ECO:0000256" key="2">
    <source>
        <dbReference type="ARBA" id="ARBA00022516"/>
    </source>
</evidence>
<keyword evidence="2" id="KW-0444">Lipid biosynthesis</keyword>
<dbReference type="InterPro" id="IPR045540">
    <property type="entry name" value="YegS/DAGK_C"/>
</dbReference>
<dbReference type="InterPro" id="IPR016064">
    <property type="entry name" value="NAD/diacylglycerol_kinase_sf"/>
</dbReference>
<evidence type="ECO:0000259" key="13">
    <source>
        <dbReference type="PROSITE" id="PS50146"/>
    </source>
</evidence>
<keyword evidence="3 14" id="KW-0808">Transferase</keyword>
<keyword evidence="15" id="KW-1185">Reference proteome</keyword>
<dbReference type="GO" id="GO:0046872">
    <property type="term" value="F:metal ion binding"/>
    <property type="evidence" value="ECO:0007669"/>
    <property type="project" value="UniProtKB-KW"/>
</dbReference>
<evidence type="ECO:0000313" key="15">
    <source>
        <dbReference type="Proteomes" id="UP001596328"/>
    </source>
</evidence>
<feature type="domain" description="DAGKc" evidence="13">
    <location>
        <begin position="16"/>
        <end position="144"/>
    </location>
</feature>
<organism evidence="14 15">
    <name type="scientific">Halobium palmae</name>
    <dbReference type="NCBI Taxonomy" id="1776492"/>
    <lineage>
        <taxon>Archaea</taxon>
        <taxon>Methanobacteriati</taxon>
        <taxon>Methanobacteriota</taxon>
        <taxon>Stenosarchaea group</taxon>
        <taxon>Halobacteria</taxon>
        <taxon>Halobacteriales</taxon>
        <taxon>Haloferacaceae</taxon>
        <taxon>Halobium</taxon>
    </lineage>
</organism>
<keyword evidence="4" id="KW-0479">Metal-binding</keyword>
<dbReference type="EC" id="2.7.1.-" evidence="14"/>
<evidence type="ECO:0000256" key="1">
    <source>
        <dbReference type="ARBA" id="ARBA00001946"/>
    </source>
</evidence>
<evidence type="ECO:0000256" key="3">
    <source>
        <dbReference type="ARBA" id="ARBA00022679"/>
    </source>
</evidence>
<dbReference type="EMBL" id="JBHSWU010000005">
    <property type="protein sequence ID" value="MFC6723149.1"/>
    <property type="molecule type" value="Genomic_DNA"/>
</dbReference>
<dbReference type="PANTHER" id="PTHR12358">
    <property type="entry name" value="SPHINGOSINE KINASE"/>
    <property type="match status" value="1"/>
</dbReference>
<reference evidence="14 15" key="1">
    <citation type="journal article" date="2019" name="Int. J. Syst. Evol. Microbiol.">
        <title>The Global Catalogue of Microorganisms (GCM) 10K type strain sequencing project: providing services to taxonomists for standard genome sequencing and annotation.</title>
        <authorList>
            <consortium name="The Broad Institute Genomics Platform"/>
            <consortium name="The Broad Institute Genome Sequencing Center for Infectious Disease"/>
            <person name="Wu L."/>
            <person name="Ma J."/>
        </authorList>
    </citation>
    <scope>NUCLEOTIDE SEQUENCE [LARGE SCALE GENOMIC DNA]</scope>
    <source>
        <strain evidence="14 15">NBRC 111368</strain>
    </source>
</reference>
<sequence>MKGSDSISGSAQGPDTSSDRWELILNPTSGDADHAEDVRSRAAARDYVVRETASEGDGISLAKEAAESGARSIAACGGDGTVHEVVYGLERAGVLDDVTVAVVPAGTGNSFAGNVGVTSIEHAFELLDAGDGRRIDVGMADDEPFPNSCIAGLTAKTSSETSSALKDRVGTFAYVLNGLQQTAEFEPMDVEIEIRGGPNVESTTWTGEALCLFVGNARRFVDGGGQADVEDGLLDVTIVEDMPTAEMLTEAAADQFFGRETEHVTHLRAERLDVASRDDREIEFSLDGEMSSHRQLSLRVRPRALEVVVGEAYRPDPENR</sequence>
<dbReference type="Gene3D" id="2.60.200.40">
    <property type="match status" value="1"/>
</dbReference>
<protein>
    <submittedName>
        <fullName evidence="14">Diacylglycerol/lipid kinase family protein</fullName>
        <ecNumber evidence="14">2.7.1.-</ecNumber>
    </submittedName>
</protein>
<dbReference type="SUPFAM" id="SSF111331">
    <property type="entry name" value="NAD kinase/diacylglycerol kinase-like"/>
    <property type="match status" value="1"/>
</dbReference>
<proteinExistence type="predicted"/>
<dbReference type="InterPro" id="IPR005218">
    <property type="entry name" value="Diacylglycerol/lipid_kinase"/>
</dbReference>
<dbReference type="InterPro" id="IPR001206">
    <property type="entry name" value="Diacylglycerol_kinase_cat_dom"/>
</dbReference>
<evidence type="ECO:0000256" key="5">
    <source>
        <dbReference type="ARBA" id="ARBA00022741"/>
    </source>
</evidence>
<evidence type="ECO:0000256" key="6">
    <source>
        <dbReference type="ARBA" id="ARBA00022777"/>
    </source>
</evidence>
<keyword evidence="8" id="KW-0460">Magnesium</keyword>
<dbReference type="PROSITE" id="PS50146">
    <property type="entry name" value="DAGK"/>
    <property type="match status" value="1"/>
</dbReference>
<feature type="region of interest" description="Disordered" evidence="12">
    <location>
        <begin position="1"/>
        <end position="38"/>
    </location>
</feature>
<dbReference type="InterPro" id="IPR050187">
    <property type="entry name" value="Lipid_Phosphate_FormReg"/>
</dbReference>
<evidence type="ECO:0000256" key="9">
    <source>
        <dbReference type="ARBA" id="ARBA00023098"/>
    </source>
</evidence>
<evidence type="ECO:0000256" key="12">
    <source>
        <dbReference type="SAM" id="MobiDB-lite"/>
    </source>
</evidence>
<dbReference type="SMART" id="SM00046">
    <property type="entry name" value="DAGKc"/>
    <property type="match status" value="1"/>
</dbReference>
<dbReference type="InterPro" id="IPR017438">
    <property type="entry name" value="ATP-NAD_kinase_N"/>
</dbReference>
<dbReference type="Pfam" id="PF00781">
    <property type="entry name" value="DAGK_cat"/>
    <property type="match status" value="1"/>
</dbReference>
<dbReference type="GO" id="GO:0005524">
    <property type="term" value="F:ATP binding"/>
    <property type="evidence" value="ECO:0007669"/>
    <property type="project" value="UniProtKB-KW"/>
</dbReference>
<keyword evidence="7" id="KW-0067">ATP-binding</keyword>